<reference evidence="3" key="1">
    <citation type="submission" date="2016-11" db="UniProtKB">
        <authorList>
            <consortium name="WormBaseParasite"/>
        </authorList>
    </citation>
    <scope>IDENTIFICATION</scope>
</reference>
<dbReference type="AlphaFoldDB" id="A0A1I7T9A9"/>
<dbReference type="WBParaSite" id="Csp11.Scaffold554.g3690.t1">
    <property type="protein sequence ID" value="Csp11.Scaffold554.g3690.t1"/>
    <property type="gene ID" value="Csp11.Scaffold554.g3690"/>
</dbReference>
<name>A0A1I7T9A9_9PELO</name>
<sequence length="120" mass="13962">MRSIFIPFSLCLFFILVGISIAQNGGIARMKELRTNIDPIRSFDLPEDASRARIISTDFLNRSSRKMKKVFKKLQQRVLQRDAAMTKANSVVHLSTNIRDERNREIEELQKEIEKNKLNL</sequence>
<evidence type="ECO:0000313" key="2">
    <source>
        <dbReference type="Proteomes" id="UP000095282"/>
    </source>
</evidence>
<proteinExistence type="predicted"/>
<keyword evidence="1" id="KW-0732">Signal</keyword>
<organism evidence="2 3">
    <name type="scientific">Caenorhabditis tropicalis</name>
    <dbReference type="NCBI Taxonomy" id="1561998"/>
    <lineage>
        <taxon>Eukaryota</taxon>
        <taxon>Metazoa</taxon>
        <taxon>Ecdysozoa</taxon>
        <taxon>Nematoda</taxon>
        <taxon>Chromadorea</taxon>
        <taxon>Rhabditida</taxon>
        <taxon>Rhabditina</taxon>
        <taxon>Rhabditomorpha</taxon>
        <taxon>Rhabditoidea</taxon>
        <taxon>Rhabditidae</taxon>
        <taxon>Peloderinae</taxon>
        <taxon>Caenorhabditis</taxon>
    </lineage>
</organism>
<evidence type="ECO:0000256" key="1">
    <source>
        <dbReference type="SAM" id="SignalP"/>
    </source>
</evidence>
<accession>A0A1I7T9A9</accession>
<feature type="signal peptide" evidence="1">
    <location>
        <begin position="1"/>
        <end position="22"/>
    </location>
</feature>
<protein>
    <submittedName>
        <fullName evidence="3">DUF148 domain-containing protein</fullName>
    </submittedName>
</protein>
<dbReference type="Proteomes" id="UP000095282">
    <property type="component" value="Unplaced"/>
</dbReference>
<keyword evidence="2" id="KW-1185">Reference proteome</keyword>
<evidence type="ECO:0000313" key="3">
    <source>
        <dbReference type="WBParaSite" id="Csp11.Scaffold554.g3690.t1"/>
    </source>
</evidence>
<feature type="chain" id="PRO_5009307211" evidence="1">
    <location>
        <begin position="23"/>
        <end position="120"/>
    </location>
</feature>